<comment type="caution">
    <text evidence="1">The sequence shown here is derived from an EMBL/GenBank/DDBJ whole genome shotgun (WGS) entry which is preliminary data.</text>
</comment>
<sequence>MVLSYNISHLSMLSNNISLLQYYQHKELHLNFRSLAKVERHESKVIYPGCANKIKENEDQIGLHEPLLALTYERTEQLNVEEPDASTKEIINYENIENVDTYNSPKTGMCSLDEQCHMIKTCNNMYMPNPATASSPKVAEIIRYIIEATLVSKLPPKAQDPTPKRRYNKKYCHKERNITFRSLLEVKRYETNGILPVRGKKKKESNDQSESLAPLLLLISRETGELNEELKASTMERTNSENMHMSILTASASTAPKARRGRKRKMKTMVSLEAKGSIGIEQNDEAAPVDDPINDEASPIDVPIIDEAALINVPINDEAASIDVPINDEAAPIDVSIIDEVALIDVLINDETTMIDVPIIDEASLIDVPITYVENFSYLGH</sequence>
<evidence type="ECO:0000313" key="2">
    <source>
        <dbReference type="Proteomes" id="UP000593568"/>
    </source>
</evidence>
<dbReference type="EMBL" id="JABEZW010000013">
    <property type="protein sequence ID" value="MBA0783378.1"/>
    <property type="molecule type" value="Genomic_DNA"/>
</dbReference>
<dbReference type="Proteomes" id="UP000593568">
    <property type="component" value="Unassembled WGS sequence"/>
</dbReference>
<name>A0A7J9FDX3_9ROSI</name>
<keyword evidence="2" id="KW-1185">Reference proteome</keyword>
<accession>A0A7J9FDX3</accession>
<gene>
    <name evidence="1" type="ORF">Gotri_001104</name>
</gene>
<protein>
    <submittedName>
        <fullName evidence="1">Uncharacterized protein</fullName>
    </submittedName>
</protein>
<evidence type="ECO:0000313" key="1">
    <source>
        <dbReference type="EMBL" id="MBA0783378.1"/>
    </source>
</evidence>
<reference evidence="1 2" key="1">
    <citation type="journal article" date="2019" name="Genome Biol. Evol.">
        <title>Insights into the evolution of the New World diploid cottons (Gossypium, subgenus Houzingenia) based on genome sequencing.</title>
        <authorList>
            <person name="Grover C.E."/>
            <person name="Arick M.A. 2nd"/>
            <person name="Thrash A."/>
            <person name="Conover J.L."/>
            <person name="Sanders W.S."/>
            <person name="Peterson D.G."/>
            <person name="Frelichowski J.E."/>
            <person name="Scheffler J.A."/>
            <person name="Scheffler B.E."/>
            <person name="Wendel J.F."/>
        </authorList>
    </citation>
    <scope>NUCLEOTIDE SEQUENCE [LARGE SCALE GENOMIC DNA]</scope>
    <source>
        <strain evidence="1">8</strain>
        <tissue evidence="1">Leaf</tissue>
    </source>
</reference>
<organism evidence="1 2">
    <name type="scientific">Gossypium trilobum</name>
    <dbReference type="NCBI Taxonomy" id="34281"/>
    <lineage>
        <taxon>Eukaryota</taxon>
        <taxon>Viridiplantae</taxon>
        <taxon>Streptophyta</taxon>
        <taxon>Embryophyta</taxon>
        <taxon>Tracheophyta</taxon>
        <taxon>Spermatophyta</taxon>
        <taxon>Magnoliopsida</taxon>
        <taxon>eudicotyledons</taxon>
        <taxon>Gunneridae</taxon>
        <taxon>Pentapetalae</taxon>
        <taxon>rosids</taxon>
        <taxon>malvids</taxon>
        <taxon>Malvales</taxon>
        <taxon>Malvaceae</taxon>
        <taxon>Malvoideae</taxon>
        <taxon>Gossypium</taxon>
    </lineage>
</organism>
<proteinExistence type="predicted"/>
<dbReference type="AlphaFoldDB" id="A0A7J9FDX3"/>